<evidence type="ECO:0000256" key="6">
    <source>
        <dbReference type="ARBA" id="ARBA00012663"/>
    </source>
</evidence>
<dbReference type="PROSITE" id="PS00572">
    <property type="entry name" value="GLYCOSYL_HYDROL_F1_1"/>
    <property type="match status" value="1"/>
</dbReference>
<evidence type="ECO:0000313" key="21">
    <source>
        <dbReference type="Proteomes" id="UP000719412"/>
    </source>
</evidence>
<keyword evidence="21" id="KW-1185">Reference proteome</keyword>
<comment type="similarity">
    <text evidence="3">Belongs to the SMC family. SMC5 subfamily.</text>
</comment>
<accession>A0A8J6L966</accession>
<dbReference type="EC" id="3.2.1.52" evidence="6"/>
<evidence type="ECO:0000256" key="15">
    <source>
        <dbReference type="SAM" id="Coils"/>
    </source>
</evidence>
<evidence type="ECO:0000256" key="13">
    <source>
        <dbReference type="PIRSR" id="PIRSR625705-1"/>
    </source>
</evidence>
<keyword evidence="10 15" id="KW-0175">Coiled coil</keyword>
<proteinExistence type="inferred from homology"/>
<dbReference type="GO" id="GO:0003697">
    <property type="term" value="F:single-stranded DNA binding"/>
    <property type="evidence" value="ECO:0007669"/>
    <property type="project" value="TreeGrafter"/>
</dbReference>
<evidence type="ECO:0000256" key="12">
    <source>
        <dbReference type="ARBA" id="ARBA00023295"/>
    </source>
</evidence>
<evidence type="ECO:0000256" key="8">
    <source>
        <dbReference type="ARBA" id="ARBA00022729"/>
    </source>
</evidence>
<dbReference type="FunFam" id="3.20.20.80:FF:000013">
    <property type="entry name" value="lactase-phlorizin hydrolase"/>
    <property type="match status" value="1"/>
</dbReference>
<dbReference type="CDD" id="cd06562">
    <property type="entry name" value="GH20_HexA_HexB-like"/>
    <property type="match status" value="1"/>
</dbReference>
<evidence type="ECO:0000256" key="11">
    <source>
        <dbReference type="ARBA" id="ARBA00023180"/>
    </source>
</evidence>
<dbReference type="InterPro" id="IPR015883">
    <property type="entry name" value="Glyco_hydro_20_cat"/>
</dbReference>
<evidence type="ECO:0000256" key="5">
    <source>
        <dbReference type="ARBA" id="ARBA00011738"/>
    </source>
</evidence>
<dbReference type="GO" id="GO:0000724">
    <property type="term" value="P:double-strand break repair via homologous recombination"/>
    <property type="evidence" value="ECO:0007669"/>
    <property type="project" value="TreeGrafter"/>
</dbReference>
<dbReference type="GO" id="GO:1901135">
    <property type="term" value="P:carbohydrate derivative metabolic process"/>
    <property type="evidence" value="ECO:0007669"/>
    <property type="project" value="UniProtKB-ARBA"/>
</dbReference>
<dbReference type="Proteomes" id="UP000719412">
    <property type="component" value="Unassembled WGS sequence"/>
</dbReference>
<dbReference type="PROSITE" id="PS00653">
    <property type="entry name" value="GLYCOSYL_HYDROL_F1_2"/>
    <property type="match status" value="1"/>
</dbReference>
<dbReference type="PANTHER" id="PTHR45916:SF1">
    <property type="entry name" value="STRUCTURAL MAINTENANCE OF CHROMOSOMES PROTEIN 5"/>
    <property type="match status" value="1"/>
</dbReference>
<evidence type="ECO:0000259" key="19">
    <source>
        <dbReference type="Pfam" id="PF14845"/>
    </source>
</evidence>
<reference evidence="20" key="1">
    <citation type="journal article" date="2020" name="J Insects Food Feed">
        <title>The yellow mealworm (Tenebrio molitor) genome: a resource for the emerging insects as food and feed industry.</title>
        <authorList>
            <person name="Eriksson T."/>
            <person name="Andere A."/>
            <person name="Kelstrup H."/>
            <person name="Emery V."/>
            <person name="Picard C."/>
        </authorList>
    </citation>
    <scope>NUCLEOTIDE SEQUENCE</scope>
    <source>
        <strain evidence="20">Stoneville</strain>
        <tissue evidence="20">Whole head</tissue>
    </source>
</reference>
<dbReference type="Gene3D" id="3.40.50.300">
    <property type="entry name" value="P-loop containing nucleotide triphosphate hydrolases"/>
    <property type="match status" value="2"/>
</dbReference>
<feature type="coiled-coil region" evidence="15">
    <location>
        <begin position="1382"/>
        <end position="1416"/>
    </location>
</feature>
<evidence type="ECO:0000313" key="20">
    <source>
        <dbReference type="EMBL" id="KAH0812705.1"/>
    </source>
</evidence>
<dbReference type="InterPro" id="IPR001360">
    <property type="entry name" value="Glyco_hydro_1"/>
</dbReference>
<evidence type="ECO:0000256" key="2">
    <source>
        <dbReference type="ARBA" id="ARBA00006285"/>
    </source>
</evidence>
<dbReference type="SUPFAM" id="SSF51445">
    <property type="entry name" value="(Trans)glycosidases"/>
    <property type="match status" value="2"/>
</dbReference>
<dbReference type="InterPro" id="IPR029019">
    <property type="entry name" value="HEX_eukaryotic_N"/>
</dbReference>
<dbReference type="Gene3D" id="3.20.20.80">
    <property type="entry name" value="Glycosidases"/>
    <property type="match status" value="2"/>
</dbReference>
<dbReference type="InterPro" id="IPR017853">
    <property type="entry name" value="GH"/>
</dbReference>
<feature type="region of interest" description="Disordered" evidence="16">
    <location>
        <begin position="450"/>
        <end position="488"/>
    </location>
</feature>
<dbReference type="InterPro" id="IPR025705">
    <property type="entry name" value="Beta_hexosaminidase_sua/sub"/>
</dbReference>
<dbReference type="InterPro" id="IPR003395">
    <property type="entry name" value="RecF/RecN/SMC_N"/>
</dbReference>
<protein>
    <recommendedName>
        <fullName evidence="7">Structural maintenance of chromosomes protein 5</fullName>
        <ecNumber evidence="6">3.2.1.52</ecNumber>
    </recommendedName>
</protein>
<feature type="active site" description="Proton donor" evidence="13">
    <location>
        <position position="1941"/>
    </location>
</feature>
<dbReference type="InterPro" id="IPR029018">
    <property type="entry name" value="Hex-like_dom2"/>
</dbReference>
<dbReference type="GO" id="GO:0005634">
    <property type="term" value="C:nucleus"/>
    <property type="evidence" value="ECO:0007669"/>
    <property type="project" value="TreeGrafter"/>
</dbReference>
<dbReference type="SUPFAM" id="SSF52540">
    <property type="entry name" value="P-loop containing nucleoside triphosphate hydrolases"/>
    <property type="match status" value="1"/>
</dbReference>
<dbReference type="EMBL" id="JABDTM020025843">
    <property type="protein sequence ID" value="KAH0812705.1"/>
    <property type="molecule type" value="Genomic_DNA"/>
</dbReference>
<keyword evidence="12" id="KW-0326">Glycosidase</keyword>
<keyword evidence="8" id="KW-0732">Signal</keyword>
<evidence type="ECO:0000256" key="9">
    <source>
        <dbReference type="ARBA" id="ARBA00022801"/>
    </source>
</evidence>
<comment type="catalytic activity">
    <reaction evidence="1">
        <text>Hydrolysis of terminal non-reducing N-acetyl-D-hexosamine residues in N-acetyl-beta-D-hexosaminides.</text>
        <dbReference type="EC" id="3.2.1.52"/>
    </reaction>
</comment>
<evidence type="ECO:0000259" key="18">
    <source>
        <dbReference type="Pfam" id="PF02463"/>
    </source>
</evidence>
<evidence type="ECO:0000256" key="3">
    <source>
        <dbReference type="ARBA" id="ARBA00010171"/>
    </source>
</evidence>
<keyword evidence="9" id="KW-0378">Hydrolase</keyword>
<dbReference type="GO" id="GO:0004563">
    <property type="term" value="F:beta-N-acetylhexosaminidase activity"/>
    <property type="evidence" value="ECO:0007669"/>
    <property type="project" value="UniProtKB-EC"/>
</dbReference>
<comment type="subunit">
    <text evidence="5">Homodimer.</text>
</comment>
<evidence type="ECO:0000256" key="14">
    <source>
        <dbReference type="PROSITE-ProRule" id="PRU10055"/>
    </source>
</evidence>
<evidence type="ECO:0000256" key="10">
    <source>
        <dbReference type="ARBA" id="ARBA00023054"/>
    </source>
</evidence>
<feature type="coiled-coil region" evidence="15">
    <location>
        <begin position="770"/>
        <end position="797"/>
    </location>
</feature>
<reference evidence="20" key="2">
    <citation type="submission" date="2021-08" db="EMBL/GenBank/DDBJ databases">
        <authorList>
            <person name="Eriksson T."/>
        </authorList>
    </citation>
    <scope>NUCLEOTIDE SEQUENCE</scope>
    <source>
        <strain evidence="20">Stoneville</strain>
        <tissue evidence="20">Whole head</tissue>
    </source>
</reference>
<dbReference type="FunFam" id="3.20.20.80:FF:000063">
    <property type="entry name" value="Beta-hexosaminidase"/>
    <property type="match status" value="1"/>
</dbReference>
<feature type="domain" description="Glycoside hydrolase family 20 catalytic" evidence="17">
    <location>
        <begin position="1787"/>
        <end position="2102"/>
    </location>
</feature>
<dbReference type="PRINTS" id="PR00738">
    <property type="entry name" value="GLHYDRLASE20"/>
</dbReference>
<dbReference type="Gene3D" id="3.30.379.10">
    <property type="entry name" value="Chitobiase/beta-hexosaminidase domain 2-like"/>
    <property type="match status" value="1"/>
</dbReference>
<sequence length="2619" mass="300767">MEFQFLPTQISWKRPSSARRFLFHRERIESADRNRSGRRHPDVIGAHAASTKKYKMEAILTVSDSCGAHNSLSAAMGIMDLLWSHTIQGSLFGRKSIRLQLAPFEGHFLNSFRRCVRWVSIDDTRTGPGAADDYRHFCCEPFNLIAIIESNGTRITHQDESRKVRVDPLDGIAERGGRPIVSGMLIFSCVCVGGLSPLTTLADEVNGLMGALIGDSSLENCEMLQLDHILAGVGIFPATTFVLRTVNRSTLNDNPNTRRNVIVQGSQEALNTDILFIFRDRRRMLAQPTIHDTFWVRCAPLCIVLWTILSHACAQSIIDLVWESLHFSPMKHRYCVVELKGTMGVIARRCFHITLRVEIFVYEGVSTSFHDRMCKNHEIRRRCLRQLPTRSRKRCNCYIRTSLLMEDVHLECCNQRDHLRCNYACITVSFASRVRNPSSEIFNVMCTPPSVKNSSGPRRSSHSDSFTRLFGTPENKVTPRRASLTKQGKERKKCESFLSSRIVLNRSILWKIFVKWFESIVTDVTNRNPVTGDGVASWDQKPLNRTSPRIHNERNPVTGEVYSIVSPASTPTKSVENGFAHVNGTSTPMANGNPEPVFRLSRTYSYAELYPGPNLNMLIGPNGTGKSTIVAAIVLGLGGNPRLVGRGSKVSEYVKHNCAEATINLYLQGERETDFIKITRAFTNQDRTVWSLNNQKASLKEVMNCIKQYNIQVDNLCQFLPQDRVQEFAKLNQQQLLKETQTALCRTDLIEKQESLIEYRETHKTLVAAIDKNNTKLQEAKDANLRLEGKIENFSRKKQFLSRIQDIDRKVAWLQYDDVYEKLTETKADLTKATQIYEKHKNAAKPLEDDIHQAKDLISQLQKTNSNITRSIRENESSSRNYLEKIDQTRDKIRDIEGDMNERIAVVDQRKQEIDTMASKIEEMKVAQRGLVDKCGNDDEVQQKVKKVTSEIQKFRRHVTELQNQKDELVAARQTKSAQLRAVENESNRLENVKQQRLNRLQTLDRDAYEAVLWLRANKHLFKEEVFDPIMLELNVLDPNDAVYVESVIPVRDRVAFTCVNKSDMNSLIRYLRNEKHLTVNVLYAGDKNESLARFQPAVPIEQLKRYGLRTYMQSLFTAPEPIMKYLCRTYRVHNIPIGSAQTNRHFQDLPPQINVFFSDTVKYTVSHSRYTNAKSIRQNEIYSDGGLSVSVDTLHLEKLREQIQELRNSLNNYDDQMKGYDGQINMVNEKIAKIGEELKYIHSVKQQVQTIESRIVAMQRKVQEMRQNVVNTDDIRTQARTKIMRVVRSMRQLALDLKTNYKNLTVLTVKSTLNSVRIEKARRTAAYLENKNEEFRRLMRESETTMTQIKEAYSNVKGQAKAALQKAKSLSKNCTPEDEAFDEFRQAYESLSADFRQLQEEKQQLVAKIDCLNTADDDEMREYEERVELIKGMQESIDRGHLEASKISSKMDALQEEWLGPLRELVSQINANFTRAFERMGCAGEVSVNQGDDEKEFAKYGLCVKVTYRNGEPLQELNNVVQSGGERAVATAVFMLSLQELTPVPFRCVDEINQGMDANNERRIFDLLVESTSQSHTAQYFLITPKLVPNLKFSRSMMVHIVHNGPFVEQDRNNSCGADFIYKPGPVVPASQGQIWPKPQHEDQLDGSYFSLLPSFFQFKSTGNTCSILKEGLDRYRNIILFNNRLIKLIYFKVRTCEESSDQKFLGFLSSLEVELTGSCDDDEFPTVDMNEEYVLNVTSDVQKLSSGSVWGVLRGLETFSQLVYLSDDYSCHRVRTTSIHDYPRFPYRGLMLDTSRHYQPKELILKLLDAMAYNKFNVFRWHIVDENSFPYVSTTFPELSEKGAFHPSLMVYDPTFVAEVQEYARKRGIRVVAEFDTPGHTLAWGLGNPDLLTRCYDVPMLEWGPIDPTKNSTYTFIFKLFEEINEVFKDEYIHLGGDEVDFSCWKSNPDINDFMKEQGMEGDYQALQSYYFQRLIDHIASLGLAPMVWEEVFTNGVEMPKSTIVEVWTSDDPKGVLANVTAEGHPAIVSAYWYLNLQSPGGDWARFYNVDLLDFPGDDEQKKLVLGGEACMWAEVVNEYNLESRTWPRGSAVAEKLWSEAQPIKTELWDQLPIAERLQEQTCRMNRRVLADPPPDYYFPDDFIFGAATAAYQVEGAWNEDGKGESIWDRGTHEHPDWVADNSNGDIACDSYHKYKEDVQLLKDLGVDFYRFSIAWSRVLPTGKADQVNQAGIDYYNNLIDELLAYGIQPYATMYHWDLPQALQDEGGWPERKLADYFVDYARVLFENFGDRVKHWMTFNEIVQICEAGYSDGAFAPYVVNPGIGGYECTHTILLAHGRTYRMYKTDFKAQQNGQIGIAIDTSWHEPNFPDRETDQQASEVDMEMNYGWFVNPIVNGNYPDVMIERVKTNSLAEGFSASRLPEFTPDEQEMLKGTFDFLGLNHYTSDKVYFAEEGAGDRPSHWADTGVVGYQDPSWSGSASYWLKVVPWGLRNLLVYIKNHYDNPPVLITENGFSDYGQWDDYDRANYFKDYLYEVLRAIHEEECNVIGYTAWSLIDNFEWMAGYTQKFGLHYVNFWDPERTRNKKLSSYVYNNIITTRHVDWDYYPDWPQPTESSV</sequence>
<dbReference type="PANTHER" id="PTHR45916">
    <property type="entry name" value="STRUCTURAL MAINTENANCE OF CHROMOSOMES PROTEIN 5"/>
    <property type="match status" value="1"/>
</dbReference>
<feature type="active site" description="Nucleophile" evidence="14">
    <location>
        <position position="2513"/>
    </location>
</feature>
<name>A0A8J6L966_TENMO</name>
<dbReference type="Pfam" id="PF00232">
    <property type="entry name" value="Glyco_hydro_1"/>
    <property type="match status" value="1"/>
</dbReference>
<feature type="domain" description="Beta-hexosaminidase eukaryotic type N-terminal" evidence="19">
    <location>
        <begin position="1636"/>
        <end position="1764"/>
    </location>
</feature>
<evidence type="ECO:0000259" key="17">
    <source>
        <dbReference type="Pfam" id="PF00728"/>
    </source>
</evidence>
<evidence type="ECO:0000256" key="4">
    <source>
        <dbReference type="ARBA" id="ARBA00010838"/>
    </source>
</evidence>
<evidence type="ECO:0000256" key="16">
    <source>
        <dbReference type="SAM" id="MobiDB-lite"/>
    </source>
</evidence>
<gene>
    <name evidence="20" type="ORF">GEV33_010087</name>
</gene>
<dbReference type="InterPro" id="IPR027417">
    <property type="entry name" value="P-loop_NTPase"/>
</dbReference>
<organism evidence="20 21">
    <name type="scientific">Tenebrio molitor</name>
    <name type="common">Yellow mealworm beetle</name>
    <dbReference type="NCBI Taxonomy" id="7067"/>
    <lineage>
        <taxon>Eukaryota</taxon>
        <taxon>Metazoa</taxon>
        <taxon>Ecdysozoa</taxon>
        <taxon>Arthropoda</taxon>
        <taxon>Hexapoda</taxon>
        <taxon>Insecta</taxon>
        <taxon>Pterygota</taxon>
        <taxon>Neoptera</taxon>
        <taxon>Endopterygota</taxon>
        <taxon>Coleoptera</taxon>
        <taxon>Polyphaga</taxon>
        <taxon>Cucujiformia</taxon>
        <taxon>Tenebrionidae</taxon>
        <taxon>Tenebrio</taxon>
    </lineage>
</organism>
<dbReference type="Pfam" id="PF02463">
    <property type="entry name" value="SMC_N"/>
    <property type="match status" value="1"/>
</dbReference>
<feature type="domain" description="RecF/RecN/SMC N-terminal" evidence="18">
    <location>
        <begin position="608"/>
        <end position="1586"/>
    </location>
</feature>
<dbReference type="GO" id="GO:0030915">
    <property type="term" value="C:Smc5-Smc6 complex"/>
    <property type="evidence" value="ECO:0007669"/>
    <property type="project" value="TreeGrafter"/>
</dbReference>
<feature type="coiled-coil region" evidence="15">
    <location>
        <begin position="945"/>
        <end position="1000"/>
    </location>
</feature>
<keyword evidence="11" id="KW-0325">Glycoprotein</keyword>
<comment type="caution">
    <text evidence="20">The sequence shown here is derived from an EMBL/GenBank/DDBJ whole genome shotgun (WGS) entry which is preliminary data.</text>
</comment>
<evidence type="ECO:0000256" key="1">
    <source>
        <dbReference type="ARBA" id="ARBA00001231"/>
    </source>
</evidence>
<comment type="similarity">
    <text evidence="4">Belongs to the glycosyl hydrolase 1 family.</text>
</comment>
<dbReference type="SUPFAM" id="SSF55545">
    <property type="entry name" value="beta-N-acetylhexosaminidase-like domain"/>
    <property type="match status" value="1"/>
</dbReference>
<dbReference type="InterPro" id="IPR033132">
    <property type="entry name" value="GH_1_N_CS"/>
</dbReference>
<feature type="coiled-coil region" evidence="15">
    <location>
        <begin position="1197"/>
        <end position="1269"/>
    </location>
</feature>
<comment type="similarity">
    <text evidence="2">Belongs to the glycosyl hydrolase 20 family.</text>
</comment>
<dbReference type="Pfam" id="PF14845">
    <property type="entry name" value="Glycohydro_20b2"/>
    <property type="match status" value="1"/>
</dbReference>
<dbReference type="GO" id="GO:0005975">
    <property type="term" value="P:carbohydrate metabolic process"/>
    <property type="evidence" value="ECO:0007669"/>
    <property type="project" value="InterPro"/>
</dbReference>
<evidence type="ECO:0000256" key="7">
    <source>
        <dbReference type="ARBA" id="ARBA00018687"/>
    </source>
</evidence>
<dbReference type="Pfam" id="PF00728">
    <property type="entry name" value="Glyco_hydro_20"/>
    <property type="match status" value="1"/>
</dbReference>
<dbReference type="InterPro" id="IPR018120">
    <property type="entry name" value="Glyco_hydro_1_AS"/>
</dbReference>